<dbReference type="SUPFAM" id="SSF51011">
    <property type="entry name" value="Glycosyl hydrolase domain"/>
    <property type="match status" value="1"/>
</dbReference>
<comment type="similarity">
    <text evidence="1 4">Belongs to the glycosyl hydrolase 30 family.</text>
</comment>
<dbReference type="GO" id="GO:0004348">
    <property type="term" value="F:glucosylceramidase activity"/>
    <property type="evidence" value="ECO:0007669"/>
    <property type="project" value="InterPro"/>
</dbReference>
<feature type="chain" id="PRO_5040937082" evidence="5">
    <location>
        <begin position="20"/>
        <end position="480"/>
    </location>
</feature>
<dbReference type="Gene3D" id="3.20.20.80">
    <property type="entry name" value="Glycosidases"/>
    <property type="match status" value="1"/>
</dbReference>
<dbReference type="PANTHER" id="PTHR11069:SF23">
    <property type="entry name" value="LYSOSOMAL ACID GLUCOSYLCERAMIDASE"/>
    <property type="match status" value="1"/>
</dbReference>
<reference evidence="8" key="1">
    <citation type="submission" date="2022-06" db="EMBL/GenBank/DDBJ databases">
        <title>Solitalea sp. MAHUQ-68 isolated from rhizospheric soil.</title>
        <authorList>
            <person name="Huq M.A."/>
        </authorList>
    </citation>
    <scope>NUCLEOTIDE SEQUENCE</scope>
    <source>
        <strain evidence="8">MAHUQ-68</strain>
    </source>
</reference>
<evidence type="ECO:0000313" key="9">
    <source>
        <dbReference type="Proteomes" id="UP001155182"/>
    </source>
</evidence>
<gene>
    <name evidence="8" type="ORF">NF867_17335</name>
</gene>
<keyword evidence="3 4" id="KW-0378">Hydrolase</keyword>
<evidence type="ECO:0000259" key="6">
    <source>
        <dbReference type="Pfam" id="PF02055"/>
    </source>
</evidence>
<sequence length="480" mass="54024">MRKSVLTFSILALTASVQAQQTYSTDGKKISVYTTAQQSALRLSPNGTAEFKPHGQPFETEVTIFVDPTKTFQTIQGIGGAITDAAAETFAKLSKEKQQEFLTACYDKDKGAGYSLARTHINSCDFSSDTYTYVKDNDKELKSFDVSHDKKYRIPLIKQAIAAAGGQLTTFVSPWSPPAWMKDNNNMLQGGKLLPEYRQAWANYYVKFIQTYEALGIPIWGLTVQNEPMAKQTWESCIYTADDERDFIKGYLGPTLKKAGMDNKKLIAWDHNRDLIYQRASTILDDPEAAKYVWGIGYHWYETWTGSGMQFDNVKRVHETYPETNLIFTEGCKEVFNLKKVDDWTLGERYGYSMVNDFNNGTCAWTDWNVLLDETGGPNHVGNLCYAPVHADTKNDKLIYTNSYYYFAHFSKFVRPGAKRIIASSNRDKLLTTAFINTDGKVAVIVMNRSDDALPFNISIKGNNASVNSPAHSISTLIIK</sequence>
<name>A0A9X2FD16_9SPHI</name>
<evidence type="ECO:0000256" key="3">
    <source>
        <dbReference type="ARBA" id="ARBA00022801"/>
    </source>
</evidence>
<dbReference type="PANTHER" id="PTHR11069">
    <property type="entry name" value="GLUCOSYLCERAMIDASE"/>
    <property type="match status" value="1"/>
</dbReference>
<dbReference type="GO" id="GO:0016020">
    <property type="term" value="C:membrane"/>
    <property type="evidence" value="ECO:0007669"/>
    <property type="project" value="GOC"/>
</dbReference>
<feature type="domain" description="Glycosyl hydrolase family 30 beta sandwich" evidence="7">
    <location>
        <begin position="417"/>
        <end position="477"/>
    </location>
</feature>
<dbReference type="InterPro" id="IPR033452">
    <property type="entry name" value="GH30_C"/>
</dbReference>
<protein>
    <submittedName>
        <fullName evidence="8">Glycosyl hydrolase</fullName>
    </submittedName>
</protein>
<keyword evidence="9" id="KW-1185">Reference proteome</keyword>
<dbReference type="SUPFAM" id="SSF51445">
    <property type="entry name" value="(Trans)glycosidases"/>
    <property type="match status" value="1"/>
</dbReference>
<dbReference type="InterPro" id="IPR033453">
    <property type="entry name" value="Glyco_hydro_30_TIM-barrel"/>
</dbReference>
<dbReference type="GO" id="GO:0006680">
    <property type="term" value="P:glucosylceramide catabolic process"/>
    <property type="evidence" value="ECO:0007669"/>
    <property type="project" value="TreeGrafter"/>
</dbReference>
<dbReference type="PRINTS" id="PR00843">
    <property type="entry name" value="GLHYDRLASE30"/>
</dbReference>
<evidence type="ECO:0000259" key="7">
    <source>
        <dbReference type="Pfam" id="PF17189"/>
    </source>
</evidence>
<dbReference type="InterPro" id="IPR001139">
    <property type="entry name" value="Glyco_hydro_30"/>
</dbReference>
<dbReference type="EMBL" id="JAMWYS010000058">
    <property type="protein sequence ID" value="MCO4294628.1"/>
    <property type="molecule type" value="Genomic_DNA"/>
</dbReference>
<accession>A0A9X2FD16</accession>
<proteinExistence type="inferred from homology"/>
<evidence type="ECO:0000256" key="5">
    <source>
        <dbReference type="SAM" id="SignalP"/>
    </source>
</evidence>
<keyword evidence="4" id="KW-0326">Glycosidase</keyword>
<evidence type="ECO:0000256" key="1">
    <source>
        <dbReference type="ARBA" id="ARBA00005382"/>
    </source>
</evidence>
<evidence type="ECO:0000256" key="2">
    <source>
        <dbReference type="ARBA" id="ARBA00022729"/>
    </source>
</evidence>
<feature type="domain" description="Glycosyl hydrolase family 30 TIM-barrel" evidence="6">
    <location>
        <begin position="75"/>
        <end position="414"/>
    </location>
</feature>
<dbReference type="Pfam" id="PF17189">
    <property type="entry name" value="Glyco_hydro_30C"/>
    <property type="match status" value="1"/>
</dbReference>
<dbReference type="InterPro" id="IPR013780">
    <property type="entry name" value="Glyco_hydro_b"/>
</dbReference>
<dbReference type="Gene3D" id="2.60.40.1180">
    <property type="entry name" value="Golgi alpha-mannosidase II"/>
    <property type="match status" value="1"/>
</dbReference>
<evidence type="ECO:0000256" key="4">
    <source>
        <dbReference type="RuleBase" id="RU361188"/>
    </source>
</evidence>
<dbReference type="Pfam" id="PF02055">
    <property type="entry name" value="Glyco_hydro_30"/>
    <property type="match status" value="1"/>
</dbReference>
<dbReference type="InterPro" id="IPR017853">
    <property type="entry name" value="GH"/>
</dbReference>
<dbReference type="Proteomes" id="UP001155182">
    <property type="component" value="Unassembled WGS sequence"/>
</dbReference>
<keyword evidence="2 5" id="KW-0732">Signal</keyword>
<feature type="signal peptide" evidence="5">
    <location>
        <begin position="1"/>
        <end position="19"/>
    </location>
</feature>
<evidence type="ECO:0000313" key="8">
    <source>
        <dbReference type="EMBL" id="MCO4294628.1"/>
    </source>
</evidence>
<organism evidence="8 9">
    <name type="scientific">Solitalea agri</name>
    <dbReference type="NCBI Taxonomy" id="2953739"/>
    <lineage>
        <taxon>Bacteria</taxon>
        <taxon>Pseudomonadati</taxon>
        <taxon>Bacteroidota</taxon>
        <taxon>Sphingobacteriia</taxon>
        <taxon>Sphingobacteriales</taxon>
        <taxon>Sphingobacteriaceae</taxon>
        <taxon>Solitalea</taxon>
    </lineage>
</organism>
<dbReference type="AlphaFoldDB" id="A0A9X2FD16"/>
<comment type="caution">
    <text evidence="8">The sequence shown here is derived from an EMBL/GenBank/DDBJ whole genome shotgun (WGS) entry which is preliminary data.</text>
</comment>
<dbReference type="RefSeq" id="WP_252589659.1">
    <property type="nucleotide sequence ID" value="NZ_JAMWYS010000058.1"/>
</dbReference>